<dbReference type="EMBL" id="RJTH01000001">
    <property type="protein sequence ID" value="RUM27041.1"/>
    <property type="molecule type" value="Genomic_DNA"/>
</dbReference>
<evidence type="ECO:0008006" key="4">
    <source>
        <dbReference type="Google" id="ProtNLM"/>
    </source>
</evidence>
<proteinExistence type="predicted"/>
<dbReference type="AlphaFoldDB" id="A0A432PTB6"/>
<gene>
    <name evidence="2" type="ORF">EFQ99_02220</name>
</gene>
<evidence type="ECO:0000256" key="1">
    <source>
        <dbReference type="SAM" id="Phobius"/>
    </source>
</evidence>
<keyword evidence="1" id="KW-0812">Transmembrane</keyword>
<protein>
    <recommendedName>
        <fullName evidence="4">DUF4350 domain-containing protein</fullName>
    </recommendedName>
</protein>
<evidence type="ECO:0000313" key="3">
    <source>
        <dbReference type="Proteomes" id="UP000278823"/>
    </source>
</evidence>
<organism evidence="2 3">
    <name type="scientific">Rhizobium vallis</name>
    <dbReference type="NCBI Taxonomy" id="634290"/>
    <lineage>
        <taxon>Bacteria</taxon>
        <taxon>Pseudomonadati</taxon>
        <taxon>Pseudomonadota</taxon>
        <taxon>Alphaproteobacteria</taxon>
        <taxon>Hyphomicrobiales</taxon>
        <taxon>Rhizobiaceae</taxon>
        <taxon>Rhizobium/Agrobacterium group</taxon>
        <taxon>Rhizobium</taxon>
    </lineage>
</organism>
<evidence type="ECO:0000313" key="2">
    <source>
        <dbReference type="EMBL" id="RUM27041.1"/>
    </source>
</evidence>
<keyword evidence="3" id="KW-1185">Reference proteome</keyword>
<accession>A0A432PTB6</accession>
<feature type="transmembrane region" description="Helical" evidence="1">
    <location>
        <begin position="279"/>
        <end position="300"/>
    </location>
</feature>
<reference evidence="3" key="1">
    <citation type="submission" date="2018-11" db="EMBL/GenBank/DDBJ databases">
        <title>Rhizobium chutanense sp. nov., isolated from root nodules of Phaseolus vulgaris in China.</title>
        <authorList>
            <person name="Huo Y."/>
        </authorList>
    </citation>
    <scope>NUCLEOTIDE SEQUENCE [LARGE SCALE GENOMIC DNA]</scope>
    <source>
        <strain evidence="3">CCBAU 65647</strain>
    </source>
</reference>
<dbReference type="OrthoDB" id="7198805at2"/>
<comment type="caution">
    <text evidence="2">The sequence shown here is derived from an EMBL/GenBank/DDBJ whole genome shotgun (WGS) entry which is preliminary data.</text>
</comment>
<name>A0A432PTB6_9HYPH</name>
<keyword evidence="1" id="KW-0472">Membrane</keyword>
<keyword evidence="1" id="KW-1133">Transmembrane helix</keyword>
<sequence length="424" mass="46087">MRSSPPLLFLGLLLVLAALAIFALSRGSDYDRSPLGNKGLELWLQAKGIPVVRSDPHIARARSEISLRIIPLSIRQGEAAAPGANKETGEIGPESPVRESNRYALPTLIILPKWRGSVSTEGVASKSGLVDLSDISGELGRIGYSDFGFARSEAGFEEAEMRVKTGQPIKIALYQAQTFERSSLPGRWEELAGTPLGALLLRSQDDPNVYLLSDPDLLNNHGLALADNASFAVSLVTLLRKAGETRPVYLDTSGEPLDGKKSIDEGRSYERSASDLKRFFAYPLSVIWGTLILVAAICFWRGAYRFGPPRREASANIEMSKTAAIEATARLLRLSGNDGRMTGQFVLHLLADKAQLFFGPGGGNEAGIERLFKRLARRDQAAAQALHSSAQALIDRGHLMTRADLHRNLEIFRKSLGSVDLGSR</sequence>
<dbReference type="Proteomes" id="UP000278823">
    <property type="component" value="Unassembled WGS sequence"/>
</dbReference>
<dbReference type="RefSeq" id="WP_126919025.1">
    <property type="nucleotide sequence ID" value="NZ_ML133686.1"/>
</dbReference>